<dbReference type="RefSeq" id="XP_060120792.1">
    <property type="nucleotide sequence ID" value="XM_060264809.1"/>
</dbReference>
<dbReference type="InterPro" id="IPR000073">
    <property type="entry name" value="AB_hydrolase_1"/>
</dbReference>
<dbReference type="Gene3D" id="3.40.50.1820">
    <property type="entry name" value="alpha/beta hydrolase"/>
    <property type="match status" value="1"/>
</dbReference>
<dbReference type="Pfam" id="PF00561">
    <property type="entry name" value="Abhydrolase_1"/>
    <property type="match status" value="1"/>
</dbReference>
<dbReference type="GO" id="GO:0004525">
    <property type="term" value="F:ribonuclease III activity"/>
    <property type="evidence" value="ECO:0007669"/>
    <property type="project" value="UniProtKB-EC"/>
</dbReference>
<dbReference type="InterPro" id="IPR029058">
    <property type="entry name" value="AB_hydrolase_fold"/>
</dbReference>
<dbReference type="PANTHER" id="PTHR46118:SF4">
    <property type="entry name" value="PROTEIN ABHD11"/>
    <property type="match status" value="1"/>
</dbReference>
<accession>A0AAF0EZF3</accession>
<sequence>MLARARPCVAPRTFATSAVSRSTVELSYEVQEPPSTDRPVAQHTKGLVVCHGLYGSKQNWRTIAKAMAKDYGVPVYSLDLRNHGASAHTDSMTYAEMAADVKRFFDEQSLSDIALIGHSLGGKVVMSMALDPELRKDALSHLVSVDMSPAQGAISSEFMEYARAMLEIDKANVTSRSEADKILEKVEPELSIRQFLLTNLKRTEGAMHFRIPVETMIKSLDEIGRFPYAPGKDGEAPERQWDGPTLFIKGTKSKYINKHNIPLCKAYFPHMELVEMSTGHWCQAEQPKNFMDIVRDFILKA</sequence>
<dbReference type="PANTHER" id="PTHR46118">
    <property type="entry name" value="PROTEIN ABHD11"/>
    <property type="match status" value="1"/>
</dbReference>
<organism evidence="6 7">
    <name type="scientific">Malassezia japonica</name>
    <dbReference type="NCBI Taxonomy" id="223818"/>
    <lineage>
        <taxon>Eukaryota</taxon>
        <taxon>Fungi</taxon>
        <taxon>Dikarya</taxon>
        <taxon>Basidiomycota</taxon>
        <taxon>Ustilaginomycotina</taxon>
        <taxon>Malasseziomycetes</taxon>
        <taxon>Malasseziales</taxon>
        <taxon>Malasseziaceae</taxon>
        <taxon>Malassezia</taxon>
    </lineage>
</organism>
<keyword evidence="2 6" id="KW-0378">Hydrolase</keyword>
<protein>
    <submittedName>
        <fullName evidence="6">Ribonuclease III</fullName>
        <ecNumber evidence="6">3.1.26.3</ecNumber>
    </submittedName>
</protein>
<dbReference type="GeneID" id="85224491"/>
<evidence type="ECO:0000256" key="1">
    <source>
        <dbReference type="ARBA" id="ARBA00008645"/>
    </source>
</evidence>
<evidence type="ECO:0000313" key="7">
    <source>
        <dbReference type="Proteomes" id="UP001217754"/>
    </source>
</evidence>
<dbReference type="SUPFAM" id="SSF53474">
    <property type="entry name" value="alpha/beta-Hydrolases"/>
    <property type="match status" value="1"/>
</dbReference>
<comment type="catalytic activity">
    <reaction evidence="3">
        <text>a diacylglycerol + H2O = a monoacylglycerol + a fatty acid + H(+)</text>
        <dbReference type="Rhea" id="RHEA:32731"/>
        <dbReference type="ChEBI" id="CHEBI:15377"/>
        <dbReference type="ChEBI" id="CHEBI:15378"/>
        <dbReference type="ChEBI" id="CHEBI:17408"/>
        <dbReference type="ChEBI" id="CHEBI:18035"/>
        <dbReference type="ChEBI" id="CHEBI:28868"/>
    </reaction>
</comment>
<comment type="catalytic activity">
    <reaction evidence="4">
        <text>a monoacylglycerol + H2O = glycerol + a fatty acid + H(+)</text>
        <dbReference type="Rhea" id="RHEA:15245"/>
        <dbReference type="ChEBI" id="CHEBI:15377"/>
        <dbReference type="ChEBI" id="CHEBI:15378"/>
        <dbReference type="ChEBI" id="CHEBI:17408"/>
        <dbReference type="ChEBI" id="CHEBI:17754"/>
        <dbReference type="ChEBI" id="CHEBI:28868"/>
    </reaction>
</comment>
<dbReference type="FunFam" id="3.40.50.1820:FF:000039">
    <property type="entry name" value="Esterase ybfF"/>
    <property type="match status" value="1"/>
</dbReference>
<evidence type="ECO:0000256" key="4">
    <source>
        <dbReference type="ARBA" id="ARBA00048461"/>
    </source>
</evidence>
<feature type="domain" description="AB hydrolase-1" evidence="5">
    <location>
        <begin position="47"/>
        <end position="285"/>
    </location>
</feature>
<name>A0AAF0EZF3_9BASI</name>
<dbReference type="AlphaFoldDB" id="A0AAF0EZF3"/>
<dbReference type="EC" id="3.1.26.3" evidence="6"/>
<gene>
    <name evidence="6" type="ORF">MJAP1_000842</name>
</gene>
<dbReference type="Proteomes" id="UP001217754">
    <property type="component" value="Chromosome 1"/>
</dbReference>
<evidence type="ECO:0000256" key="2">
    <source>
        <dbReference type="ARBA" id="ARBA00022801"/>
    </source>
</evidence>
<dbReference type="GO" id="GO:0052689">
    <property type="term" value="F:carboxylic ester hydrolase activity"/>
    <property type="evidence" value="ECO:0007669"/>
    <property type="project" value="TreeGrafter"/>
</dbReference>
<comment type="similarity">
    <text evidence="1">Belongs to the AB hydrolase superfamily.</text>
</comment>
<evidence type="ECO:0000313" key="6">
    <source>
        <dbReference type="EMBL" id="WFD37895.1"/>
    </source>
</evidence>
<keyword evidence="7" id="KW-1185">Reference proteome</keyword>
<proteinExistence type="inferred from homology"/>
<evidence type="ECO:0000256" key="3">
    <source>
        <dbReference type="ARBA" id="ARBA00047591"/>
    </source>
</evidence>
<reference evidence="6" key="1">
    <citation type="submission" date="2023-03" db="EMBL/GenBank/DDBJ databases">
        <title>Mating type loci evolution in Malassezia.</title>
        <authorList>
            <person name="Coelho M.A."/>
        </authorList>
    </citation>
    <scope>NUCLEOTIDE SEQUENCE</scope>
    <source>
        <strain evidence="6">CBS 9431</strain>
    </source>
</reference>
<dbReference type="GO" id="GO:0005739">
    <property type="term" value="C:mitochondrion"/>
    <property type="evidence" value="ECO:0007669"/>
    <property type="project" value="TreeGrafter"/>
</dbReference>
<evidence type="ECO:0000259" key="5">
    <source>
        <dbReference type="Pfam" id="PF00561"/>
    </source>
</evidence>
<dbReference type="EMBL" id="CP119958">
    <property type="protein sequence ID" value="WFD37895.1"/>
    <property type="molecule type" value="Genomic_DNA"/>
</dbReference>